<proteinExistence type="predicted"/>
<dbReference type="Proteomes" id="UP000622552">
    <property type="component" value="Unassembled WGS sequence"/>
</dbReference>
<organism evidence="2 3">
    <name type="scientific">Longispora fulva</name>
    <dbReference type="NCBI Taxonomy" id="619741"/>
    <lineage>
        <taxon>Bacteria</taxon>
        <taxon>Bacillati</taxon>
        <taxon>Actinomycetota</taxon>
        <taxon>Actinomycetes</taxon>
        <taxon>Micromonosporales</taxon>
        <taxon>Micromonosporaceae</taxon>
        <taxon>Longispora</taxon>
    </lineage>
</organism>
<evidence type="ECO:0000256" key="1">
    <source>
        <dbReference type="SAM" id="MobiDB-lite"/>
    </source>
</evidence>
<gene>
    <name evidence="2" type="ORF">IW245_002557</name>
</gene>
<evidence type="ECO:0000313" key="3">
    <source>
        <dbReference type="Proteomes" id="UP000622552"/>
    </source>
</evidence>
<reference evidence="2" key="1">
    <citation type="submission" date="2020-11" db="EMBL/GenBank/DDBJ databases">
        <title>Sequencing the genomes of 1000 actinobacteria strains.</title>
        <authorList>
            <person name="Klenk H.-P."/>
        </authorList>
    </citation>
    <scope>NUCLEOTIDE SEQUENCE</scope>
    <source>
        <strain evidence="2">DSM 45356</strain>
    </source>
</reference>
<accession>A0A8J7GQQ1</accession>
<dbReference type="AlphaFoldDB" id="A0A8J7GQQ1"/>
<sequence>MKSARSWHSNPPTIGITSRQQLTLPHLREWVTELDLFFDADPNGGDEQRLHAIAQEWAVALRGALVEVPDGAGGGVMRQTPPANHVGRSARPAPSNRNGLTRPSAEHCTKYPSGYTEYSQCLWVRLTPPIEPDKSGQRPEI</sequence>
<feature type="region of interest" description="Disordered" evidence="1">
    <location>
        <begin position="72"/>
        <end position="108"/>
    </location>
</feature>
<dbReference type="EMBL" id="JADOUF010000001">
    <property type="protein sequence ID" value="MBG6136363.1"/>
    <property type="molecule type" value="Genomic_DNA"/>
</dbReference>
<protein>
    <submittedName>
        <fullName evidence="2">Uncharacterized protein</fullName>
    </submittedName>
</protein>
<comment type="caution">
    <text evidence="2">The sequence shown here is derived from an EMBL/GenBank/DDBJ whole genome shotgun (WGS) entry which is preliminary data.</text>
</comment>
<name>A0A8J7GQQ1_9ACTN</name>
<keyword evidence="3" id="KW-1185">Reference proteome</keyword>
<evidence type="ECO:0000313" key="2">
    <source>
        <dbReference type="EMBL" id="MBG6136363.1"/>
    </source>
</evidence>